<dbReference type="PANTHER" id="PTHR10869:SF246">
    <property type="entry name" value="TRANSMEMBRANE PROLYL 4-HYDROXYLASE"/>
    <property type="match status" value="1"/>
</dbReference>
<dbReference type="AlphaFoldDB" id="A0AAN7BXQ5"/>
<dbReference type="Pfam" id="PF13640">
    <property type="entry name" value="2OG-FeII_Oxy_3"/>
    <property type="match status" value="1"/>
</dbReference>
<dbReference type="SMART" id="SM00702">
    <property type="entry name" value="P4Hc"/>
    <property type="match status" value="1"/>
</dbReference>
<keyword evidence="5" id="KW-0408">Iron</keyword>
<feature type="chain" id="PRO_5042977916" description="Prolyl 4-hydroxylase alpha subunit domain-containing protein" evidence="6">
    <location>
        <begin position="17"/>
        <end position="274"/>
    </location>
</feature>
<evidence type="ECO:0000256" key="2">
    <source>
        <dbReference type="ARBA" id="ARBA00022723"/>
    </source>
</evidence>
<dbReference type="GO" id="GO:0005506">
    <property type="term" value="F:iron ion binding"/>
    <property type="evidence" value="ECO:0007669"/>
    <property type="project" value="InterPro"/>
</dbReference>
<evidence type="ECO:0000256" key="6">
    <source>
        <dbReference type="SAM" id="SignalP"/>
    </source>
</evidence>
<dbReference type="Gene3D" id="2.60.120.620">
    <property type="entry name" value="q2cbj1_9rhob like domain"/>
    <property type="match status" value="1"/>
</dbReference>
<organism evidence="8 9">
    <name type="scientific">Podospora fimiseda</name>
    <dbReference type="NCBI Taxonomy" id="252190"/>
    <lineage>
        <taxon>Eukaryota</taxon>
        <taxon>Fungi</taxon>
        <taxon>Dikarya</taxon>
        <taxon>Ascomycota</taxon>
        <taxon>Pezizomycotina</taxon>
        <taxon>Sordariomycetes</taxon>
        <taxon>Sordariomycetidae</taxon>
        <taxon>Sordariales</taxon>
        <taxon>Podosporaceae</taxon>
        <taxon>Podospora</taxon>
    </lineage>
</organism>
<evidence type="ECO:0000313" key="8">
    <source>
        <dbReference type="EMBL" id="KAK4231583.1"/>
    </source>
</evidence>
<gene>
    <name evidence="8" type="ORF">QBC38DRAFT_528639</name>
</gene>
<evidence type="ECO:0000256" key="4">
    <source>
        <dbReference type="ARBA" id="ARBA00023002"/>
    </source>
</evidence>
<keyword evidence="3" id="KW-0223">Dioxygenase</keyword>
<name>A0AAN7BXQ5_9PEZI</name>
<dbReference type="PANTHER" id="PTHR10869">
    <property type="entry name" value="PROLYL 4-HYDROXYLASE ALPHA SUBUNIT"/>
    <property type="match status" value="1"/>
</dbReference>
<protein>
    <recommendedName>
        <fullName evidence="7">Prolyl 4-hydroxylase alpha subunit domain-containing protein</fullName>
    </recommendedName>
</protein>
<keyword evidence="4" id="KW-0560">Oxidoreductase</keyword>
<evidence type="ECO:0000256" key="5">
    <source>
        <dbReference type="ARBA" id="ARBA00023004"/>
    </source>
</evidence>
<dbReference type="Proteomes" id="UP001301958">
    <property type="component" value="Unassembled WGS sequence"/>
</dbReference>
<evidence type="ECO:0000256" key="3">
    <source>
        <dbReference type="ARBA" id="ARBA00022964"/>
    </source>
</evidence>
<dbReference type="GO" id="GO:0005783">
    <property type="term" value="C:endoplasmic reticulum"/>
    <property type="evidence" value="ECO:0007669"/>
    <property type="project" value="TreeGrafter"/>
</dbReference>
<dbReference type="EMBL" id="MU865292">
    <property type="protein sequence ID" value="KAK4231583.1"/>
    <property type="molecule type" value="Genomic_DNA"/>
</dbReference>
<dbReference type="FunFam" id="2.60.120.620:FF:000027">
    <property type="entry name" value="Oxidoreductase, 2OG-Fe(II) oxygenase family family"/>
    <property type="match status" value="1"/>
</dbReference>
<reference evidence="8" key="1">
    <citation type="journal article" date="2023" name="Mol. Phylogenet. Evol.">
        <title>Genome-scale phylogeny and comparative genomics of the fungal order Sordariales.</title>
        <authorList>
            <person name="Hensen N."/>
            <person name="Bonometti L."/>
            <person name="Westerberg I."/>
            <person name="Brannstrom I.O."/>
            <person name="Guillou S."/>
            <person name="Cros-Aarteil S."/>
            <person name="Calhoun S."/>
            <person name="Haridas S."/>
            <person name="Kuo A."/>
            <person name="Mondo S."/>
            <person name="Pangilinan J."/>
            <person name="Riley R."/>
            <person name="LaButti K."/>
            <person name="Andreopoulos B."/>
            <person name="Lipzen A."/>
            <person name="Chen C."/>
            <person name="Yan M."/>
            <person name="Daum C."/>
            <person name="Ng V."/>
            <person name="Clum A."/>
            <person name="Steindorff A."/>
            <person name="Ohm R.A."/>
            <person name="Martin F."/>
            <person name="Silar P."/>
            <person name="Natvig D.O."/>
            <person name="Lalanne C."/>
            <person name="Gautier V."/>
            <person name="Ament-Velasquez S.L."/>
            <person name="Kruys A."/>
            <person name="Hutchinson M.I."/>
            <person name="Powell A.J."/>
            <person name="Barry K."/>
            <person name="Miller A.N."/>
            <person name="Grigoriev I.V."/>
            <person name="Debuchy R."/>
            <person name="Gladieux P."/>
            <person name="Hiltunen Thoren M."/>
            <person name="Johannesson H."/>
        </authorList>
    </citation>
    <scope>NUCLEOTIDE SEQUENCE</scope>
    <source>
        <strain evidence="8">CBS 990.96</strain>
    </source>
</reference>
<comment type="cofactor">
    <cofactor evidence="1">
        <name>L-ascorbate</name>
        <dbReference type="ChEBI" id="CHEBI:38290"/>
    </cofactor>
</comment>
<sequence>MIPYLIALIPFLFIFGNPILDFLSGSSSCQVPKIHRIPKPKLNTDLLALKDDDKTYQCERDGYKIHVYSREPLVIYFEGFLSEEERDHLLKISEPLYEPSTITHNGGKEVNRDTSVRDSEVAVVPRDDVVKCIEDRARSVQGWREEVWIERLRVQRYGVGGHYSHHYDWSSAMGGWGRVSSFMVWVDDAKGELEGGGTEFSKLPGKNGKWCKFLDCESQGNGTVFKVAPGNAVYWENFRSDGTGRGYEETWHAGLPVKKGKKIGLNIWSWGRMD</sequence>
<dbReference type="InterPro" id="IPR044862">
    <property type="entry name" value="Pro_4_hyd_alph_FE2OG_OXY"/>
</dbReference>
<feature type="signal peptide" evidence="6">
    <location>
        <begin position="1"/>
        <end position="16"/>
    </location>
</feature>
<keyword evidence="9" id="KW-1185">Reference proteome</keyword>
<reference evidence="8" key="2">
    <citation type="submission" date="2023-05" db="EMBL/GenBank/DDBJ databases">
        <authorList>
            <consortium name="Lawrence Berkeley National Laboratory"/>
            <person name="Steindorff A."/>
            <person name="Hensen N."/>
            <person name="Bonometti L."/>
            <person name="Westerberg I."/>
            <person name="Brannstrom I.O."/>
            <person name="Guillou S."/>
            <person name="Cros-Aarteil S."/>
            <person name="Calhoun S."/>
            <person name="Haridas S."/>
            <person name="Kuo A."/>
            <person name="Mondo S."/>
            <person name="Pangilinan J."/>
            <person name="Riley R."/>
            <person name="Labutti K."/>
            <person name="Andreopoulos B."/>
            <person name="Lipzen A."/>
            <person name="Chen C."/>
            <person name="Yanf M."/>
            <person name="Daum C."/>
            <person name="Ng V."/>
            <person name="Clum A."/>
            <person name="Ohm R."/>
            <person name="Martin F."/>
            <person name="Silar P."/>
            <person name="Natvig D."/>
            <person name="Lalanne C."/>
            <person name="Gautier V."/>
            <person name="Ament-Velasquez S.L."/>
            <person name="Kruys A."/>
            <person name="Hutchinson M.I."/>
            <person name="Powell A.J."/>
            <person name="Barry K."/>
            <person name="Miller A.N."/>
            <person name="Grigoriev I.V."/>
            <person name="Debuchy R."/>
            <person name="Gladieux P."/>
            <person name="Thoren M.H."/>
            <person name="Johannesson H."/>
        </authorList>
    </citation>
    <scope>NUCLEOTIDE SEQUENCE</scope>
    <source>
        <strain evidence="8">CBS 990.96</strain>
    </source>
</reference>
<keyword evidence="6" id="KW-0732">Signal</keyword>
<evidence type="ECO:0000259" key="7">
    <source>
        <dbReference type="SMART" id="SM00702"/>
    </source>
</evidence>
<dbReference type="GO" id="GO:0031418">
    <property type="term" value="F:L-ascorbic acid binding"/>
    <property type="evidence" value="ECO:0007669"/>
    <property type="project" value="InterPro"/>
</dbReference>
<accession>A0AAN7BXQ5</accession>
<evidence type="ECO:0000256" key="1">
    <source>
        <dbReference type="ARBA" id="ARBA00001961"/>
    </source>
</evidence>
<keyword evidence="2" id="KW-0479">Metal-binding</keyword>
<evidence type="ECO:0000313" key="9">
    <source>
        <dbReference type="Proteomes" id="UP001301958"/>
    </source>
</evidence>
<comment type="caution">
    <text evidence="8">The sequence shown here is derived from an EMBL/GenBank/DDBJ whole genome shotgun (WGS) entry which is preliminary data.</text>
</comment>
<dbReference type="GO" id="GO:0004656">
    <property type="term" value="F:procollagen-proline 4-dioxygenase activity"/>
    <property type="evidence" value="ECO:0007669"/>
    <property type="project" value="TreeGrafter"/>
</dbReference>
<proteinExistence type="predicted"/>
<dbReference type="InterPro" id="IPR006620">
    <property type="entry name" value="Pro_4_hyd_alph"/>
</dbReference>
<dbReference type="InterPro" id="IPR045054">
    <property type="entry name" value="P4HA-like"/>
</dbReference>
<feature type="domain" description="Prolyl 4-hydroxylase alpha subunit" evidence="7">
    <location>
        <begin position="72"/>
        <end position="270"/>
    </location>
</feature>